<keyword evidence="12" id="KW-1185">Reference proteome</keyword>
<evidence type="ECO:0000256" key="5">
    <source>
        <dbReference type="ARBA" id="ARBA00022763"/>
    </source>
</evidence>
<dbReference type="SUPFAM" id="SSF53155">
    <property type="entry name" value="Methylated DNA-protein cysteine methyltransferase domain"/>
    <property type="match status" value="1"/>
</dbReference>
<evidence type="ECO:0000256" key="4">
    <source>
        <dbReference type="ARBA" id="ARBA00022679"/>
    </source>
</evidence>
<dbReference type="SUPFAM" id="SSF46767">
    <property type="entry name" value="Methylated DNA-protein cysteine methyltransferase, C-terminal domain"/>
    <property type="match status" value="1"/>
</dbReference>
<evidence type="ECO:0000313" key="12">
    <source>
        <dbReference type="Proteomes" id="UP000006683"/>
    </source>
</evidence>
<dbReference type="InterPro" id="IPR014048">
    <property type="entry name" value="MethylDNA_cys_MeTrfase_DNA-bd"/>
</dbReference>
<comment type="similarity">
    <text evidence="8">Belongs to the MGMT family.</text>
</comment>
<dbReference type="Pfam" id="PF02870">
    <property type="entry name" value="Methyltransf_1N"/>
    <property type="match status" value="1"/>
</dbReference>
<dbReference type="KEGG" id="fbl:Fbal_3039"/>
<dbReference type="HAMAP" id="MF_00772">
    <property type="entry name" value="OGT"/>
    <property type="match status" value="1"/>
</dbReference>
<comment type="catalytic activity">
    <reaction evidence="1 8">
        <text>a 4-O-methyl-thymidine in DNA + L-cysteinyl-[protein] = a thymidine in DNA + S-methyl-L-cysteinyl-[protein]</text>
        <dbReference type="Rhea" id="RHEA:53428"/>
        <dbReference type="Rhea" id="RHEA-COMP:10131"/>
        <dbReference type="Rhea" id="RHEA-COMP:10132"/>
        <dbReference type="Rhea" id="RHEA-COMP:13555"/>
        <dbReference type="Rhea" id="RHEA-COMP:13556"/>
        <dbReference type="ChEBI" id="CHEBI:29950"/>
        <dbReference type="ChEBI" id="CHEBI:82612"/>
        <dbReference type="ChEBI" id="CHEBI:137386"/>
        <dbReference type="ChEBI" id="CHEBI:137387"/>
        <dbReference type="EC" id="2.1.1.63"/>
    </reaction>
</comment>
<dbReference type="eggNOG" id="COG0350">
    <property type="taxonomic scope" value="Bacteria"/>
</dbReference>
<keyword evidence="2 8" id="KW-0963">Cytoplasm</keyword>
<evidence type="ECO:0000259" key="10">
    <source>
        <dbReference type="Pfam" id="PF02870"/>
    </source>
</evidence>
<evidence type="ECO:0000256" key="6">
    <source>
        <dbReference type="ARBA" id="ARBA00023204"/>
    </source>
</evidence>
<reference evidence="11 12" key="1">
    <citation type="journal article" date="2010" name="Stand. Genomic Sci.">
        <title>Complete genome sequence of Ferrimonas balearica type strain (PAT).</title>
        <authorList>
            <person name="Nolan M."/>
            <person name="Sikorski J."/>
            <person name="Davenport K."/>
            <person name="Lucas S."/>
            <person name="Glavina Del Rio T."/>
            <person name="Tice H."/>
            <person name="Cheng J."/>
            <person name="Goodwin L."/>
            <person name="Pitluck S."/>
            <person name="Liolios K."/>
            <person name="Ivanova N."/>
            <person name="Mavromatis K."/>
            <person name="Ovchinnikova G."/>
            <person name="Pati A."/>
            <person name="Chen A."/>
            <person name="Palaniappan K."/>
            <person name="Land M."/>
            <person name="Hauser L."/>
            <person name="Chang Y."/>
            <person name="Jeffries C."/>
            <person name="Tapia R."/>
            <person name="Brettin T."/>
            <person name="Detter J."/>
            <person name="Han C."/>
            <person name="Yasawong M."/>
            <person name="Rohde M."/>
            <person name="Tindall B."/>
            <person name="Goker M."/>
            <person name="Woyke T."/>
            <person name="Bristow J."/>
            <person name="Eisen J."/>
            <person name="Markowitz V."/>
            <person name="Hugenholtz P."/>
            <person name="Kyrpides N."/>
            <person name="Klenk H."/>
            <person name="Lapidus A."/>
        </authorList>
    </citation>
    <scope>NUCLEOTIDE SEQUENCE [LARGE SCALE GENOMIC DNA]</scope>
    <source>
        <strain evidence="12">DSM 9799 / CCM 4581 / KCTC 23876 / PAT</strain>
    </source>
</reference>
<proteinExistence type="inferred from homology"/>
<evidence type="ECO:0000256" key="7">
    <source>
        <dbReference type="ARBA" id="ARBA00049348"/>
    </source>
</evidence>
<dbReference type="Pfam" id="PF01035">
    <property type="entry name" value="DNA_binding_1"/>
    <property type="match status" value="1"/>
</dbReference>
<evidence type="ECO:0000259" key="9">
    <source>
        <dbReference type="Pfam" id="PF01035"/>
    </source>
</evidence>
<dbReference type="GeneID" id="67183262"/>
<evidence type="ECO:0000256" key="2">
    <source>
        <dbReference type="ARBA" id="ARBA00022490"/>
    </source>
</evidence>
<dbReference type="InterPro" id="IPR036217">
    <property type="entry name" value="MethylDNA_cys_MeTrfase_DNAb"/>
</dbReference>
<organism evidence="11 12">
    <name type="scientific">Ferrimonas balearica (strain DSM 9799 / CCM 4581 / KCTC 23876 / PAT)</name>
    <dbReference type="NCBI Taxonomy" id="550540"/>
    <lineage>
        <taxon>Bacteria</taxon>
        <taxon>Pseudomonadati</taxon>
        <taxon>Pseudomonadota</taxon>
        <taxon>Gammaproteobacteria</taxon>
        <taxon>Alteromonadales</taxon>
        <taxon>Ferrimonadaceae</taxon>
        <taxon>Ferrimonas</taxon>
    </lineage>
</organism>
<dbReference type="CDD" id="cd06445">
    <property type="entry name" value="ATase"/>
    <property type="match status" value="1"/>
</dbReference>
<feature type="active site" description="Nucleophile; methyl group acceptor" evidence="8">
    <location>
        <position position="122"/>
    </location>
</feature>
<dbReference type="GO" id="GO:0006307">
    <property type="term" value="P:DNA alkylation repair"/>
    <property type="evidence" value="ECO:0007669"/>
    <property type="project" value="UniProtKB-UniRule"/>
</dbReference>
<dbReference type="STRING" id="550540.Fbal_3039"/>
<keyword evidence="3 8" id="KW-0489">Methyltransferase</keyword>
<sequence>MTQHYQSWLDTPVGRLVIDANAQAILAVTFTEPQSAATESALTRQAKAQLLEYFAGQRQHFDLPLAPAGTPFRQSAWQALCTIPYGQTRSYGEQAEVMGKPTAVRAVGAANGANPIAIVIPCHRVIGKNGSLTGYAGGLDRKAWLLALERGEVRA</sequence>
<dbReference type="NCBIfam" id="TIGR00589">
    <property type="entry name" value="ogt"/>
    <property type="match status" value="1"/>
</dbReference>
<dbReference type="EC" id="2.1.1.63" evidence="8"/>
<dbReference type="Gene3D" id="3.30.160.70">
    <property type="entry name" value="Methylated DNA-protein cysteine methyltransferase domain"/>
    <property type="match status" value="1"/>
</dbReference>
<dbReference type="Gene3D" id="1.10.10.10">
    <property type="entry name" value="Winged helix-like DNA-binding domain superfamily/Winged helix DNA-binding domain"/>
    <property type="match status" value="1"/>
</dbReference>
<comment type="miscellaneous">
    <text evidence="8">This enzyme catalyzes only one turnover and therefore is not strictly catalytic. According to one definition, an enzyme is a biocatalyst that acts repeatedly and over many reaction cycles.</text>
</comment>
<name>E1STZ5_FERBD</name>
<dbReference type="InterPro" id="IPR008332">
    <property type="entry name" value="MethylG_MeTrfase_N"/>
</dbReference>
<evidence type="ECO:0000256" key="3">
    <source>
        <dbReference type="ARBA" id="ARBA00022603"/>
    </source>
</evidence>
<dbReference type="AlphaFoldDB" id="E1STZ5"/>
<evidence type="ECO:0000256" key="1">
    <source>
        <dbReference type="ARBA" id="ARBA00001286"/>
    </source>
</evidence>
<dbReference type="GO" id="GO:0005737">
    <property type="term" value="C:cytoplasm"/>
    <property type="evidence" value="ECO:0007669"/>
    <property type="project" value="UniProtKB-SubCell"/>
</dbReference>
<evidence type="ECO:0000256" key="8">
    <source>
        <dbReference type="HAMAP-Rule" id="MF_00772"/>
    </source>
</evidence>
<keyword evidence="4 8" id="KW-0808">Transferase</keyword>
<dbReference type="RefSeq" id="WP_013346545.1">
    <property type="nucleotide sequence ID" value="NC_014541.1"/>
</dbReference>
<gene>
    <name evidence="11" type="ordered locus">Fbal_3039</name>
</gene>
<dbReference type="PANTHER" id="PTHR10815">
    <property type="entry name" value="METHYLATED-DNA--PROTEIN-CYSTEINE METHYLTRANSFERASE"/>
    <property type="match status" value="1"/>
</dbReference>
<dbReference type="HOGENOM" id="CLU_000445_52_2_6"/>
<dbReference type="Proteomes" id="UP000006683">
    <property type="component" value="Chromosome"/>
</dbReference>
<comment type="subcellular location">
    <subcellularLocation>
        <location evidence="8">Cytoplasm</location>
    </subcellularLocation>
</comment>
<comment type="function">
    <text evidence="8">Involved in the cellular defense against the biological effects of O6-methylguanine (O6-MeG) and O4-methylthymine (O4-MeT) in DNA. Repairs the methylated nucleobase in DNA by stoichiometrically transferring the methyl group to a cysteine residue in the enzyme. This is a suicide reaction: the enzyme is irreversibly inactivated.</text>
</comment>
<dbReference type="GO" id="GO:0032259">
    <property type="term" value="P:methylation"/>
    <property type="evidence" value="ECO:0007669"/>
    <property type="project" value="UniProtKB-KW"/>
</dbReference>
<comment type="catalytic activity">
    <reaction evidence="7 8">
        <text>a 6-O-methyl-2'-deoxyguanosine in DNA + L-cysteinyl-[protein] = S-methyl-L-cysteinyl-[protein] + a 2'-deoxyguanosine in DNA</text>
        <dbReference type="Rhea" id="RHEA:24000"/>
        <dbReference type="Rhea" id="RHEA-COMP:10131"/>
        <dbReference type="Rhea" id="RHEA-COMP:10132"/>
        <dbReference type="Rhea" id="RHEA-COMP:11367"/>
        <dbReference type="Rhea" id="RHEA-COMP:11368"/>
        <dbReference type="ChEBI" id="CHEBI:29950"/>
        <dbReference type="ChEBI" id="CHEBI:82612"/>
        <dbReference type="ChEBI" id="CHEBI:85445"/>
        <dbReference type="ChEBI" id="CHEBI:85448"/>
        <dbReference type="EC" id="2.1.1.63"/>
    </reaction>
</comment>
<dbReference type="OrthoDB" id="9811249at2"/>
<keyword evidence="6 8" id="KW-0234">DNA repair</keyword>
<dbReference type="InterPro" id="IPR001497">
    <property type="entry name" value="MethylDNA_cys_MeTrfase_AS"/>
</dbReference>
<keyword evidence="5 8" id="KW-0227">DNA damage</keyword>
<dbReference type="GO" id="GO:0003908">
    <property type="term" value="F:methylated-DNA-[protein]-cysteine S-methyltransferase activity"/>
    <property type="evidence" value="ECO:0007669"/>
    <property type="project" value="UniProtKB-UniRule"/>
</dbReference>
<dbReference type="PROSITE" id="PS00374">
    <property type="entry name" value="MGMT"/>
    <property type="match status" value="1"/>
</dbReference>
<dbReference type="PANTHER" id="PTHR10815:SF5">
    <property type="entry name" value="METHYLATED-DNA--PROTEIN-CYSTEINE METHYLTRANSFERASE"/>
    <property type="match status" value="1"/>
</dbReference>
<feature type="domain" description="Methylated-DNA-[protein]-cysteine S-methyltransferase DNA binding" evidence="9">
    <location>
        <begin position="71"/>
        <end position="150"/>
    </location>
</feature>
<accession>E1STZ5</accession>
<dbReference type="InterPro" id="IPR036388">
    <property type="entry name" value="WH-like_DNA-bd_sf"/>
</dbReference>
<feature type="domain" description="Methylguanine DNA methyltransferase ribonuclease-like" evidence="10">
    <location>
        <begin position="5"/>
        <end position="67"/>
    </location>
</feature>
<dbReference type="InterPro" id="IPR023546">
    <property type="entry name" value="MGMT"/>
</dbReference>
<dbReference type="EMBL" id="CP002209">
    <property type="protein sequence ID" value="ADN77239.1"/>
    <property type="molecule type" value="Genomic_DNA"/>
</dbReference>
<dbReference type="InterPro" id="IPR036631">
    <property type="entry name" value="MGMT_N_sf"/>
</dbReference>
<evidence type="ECO:0000313" key="11">
    <source>
        <dbReference type="EMBL" id="ADN77239.1"/>
    </source>
</evidence>
<dbReference type="FunFam" id="1.10.10.10:FF:000337">
    <property type="entry name" value="Methylated-DNA--protein-cysteine methyltransferase"/>
    <property type="match status" value="1"/>
</dbReference>
<protein>
    <recommendedName>
        <fullName evidence="8">Methylated-DNA--protein-cysteine methyltransferase</fullName>
        <ecNumber evidence="8">2.1.1.63</ecNumber>
    </recommendedName>
    <alternativeName>
        <fullName evidence="8">6-O-methylguanine-DNA methyltransferase</fullName>
        <shortName evidence="8">MGMT</shortName>
    </alternativeName>
    <alternativeName>
        <fullName evidence="8">O-6-methylguanine-DNA-alkyltransferase</fullName>
    </alternativeName>
</protein>